<dbReference type="Pfam" id="PF01734">
    <property type="entry name" value="Patatin"/>
    <property type="match status" value="1"/>
</dbReference>
<dbReference type="EMBL" id="BMLY01000001">
    <property type="protein sequence ID" value="GGP25299.1"/>
    <property type="molecule type" value="Genomic_DNA"/>
</dbReference>
<keyword evidence="2" id="KW-0442">Lipid degradation</keyword>
<dbReference type="PROSITE" id="PS51635">
    <property type="entry name" value="PNPLA"/>
    <property type="match status" value="1"/>
</dbReference>
<keyword evidence="2" id="KW-0378">Hydrolase</keyword>
<dbReference type="Gene3D" id="3.40.1090.10">
    <property type="entry name" value="Cytosolic phospholipase A2 catalytic domain"/>
    <property type="match status" value="1"/>
</dbReference>
<evidence type="ECO:0000313" key="5">
    <source>
        <dbReference type="Proteomes" id="UP000621859"/>
    </source>
</evidence>
<comment type="caution">
    <text evidence="2">Lacks conserved residue(s) required for the propagation of feature annotation.</text>
</comment>
<proteinExistence type="predicted"/>
<feature type="active site" description="Nucleophile" evidence="2">
    <location>
        <position position="50"/>
    </location>
</feature>
<dbReference type="SUPFAM" id="SSF52151">
    <property type="entry name" value="FabD/lysophospholipase-like"/>
    <property type="match status" value="1"/>
</dbReference>
<keyword evidence="5" id="KW-1185">Reference proteome</keyword>
<feature type="short sequence motif" description="DGA/G" evidence="2">
    <location>
        <begin position="209"/>
        <end position="211"/>
    </location>
</feature>
<accession>A0ABQ2PJ53</accession>
<comment type="caution">
    <text evidence="4">The sequence shown here is derived from an EMBL/GenBank/DDBJ whole genome shotgun (WGS) entry which is preliminary data.</text>
</comment>
<dbReference type="RefSeq" id="WP_188690000.1">
    <property type="nucleotide sequence ID" value="NZ_BMLY01000001.1"/>
</dbReference>
<sequence>MAKLADIFELDEIQTLAFAGGGNRCWWQAGLMARMLEQGYVLPKNLVGTSGGAAMAAACMVDGPDRVLTACRKVFDTCEHAFDWHRLREFRFGFPHIHLYAAWIHTFLHAGNFRRFQSHPSLLNVAVTRPVSGLGLPGSIAVGTLGWFVDELLWHRLHSPLPRYLGLRLDFIPLNQCTDASTAHETLSASAAALPWFPAIQLGASWGMDGGYVDNAAIPPQTRKQKNRTLILLTRHYPGRPALFQHAFRWYWQPSAPVPVSTWDCTRHATIEAAFEQGYTDAQQMEWTFA</sequence>
<gene>
    <name evidence="4" type="ORF">GCM10010971_11180</name>
</gene>
<evidence type="ECO:0000256" key="1">
    <source>
        <dbReference type="ARBA" id="ARBA00023098"/>
    </source>
</evidence>
<feature type="domain" description="PNPLA" evidence="3">
    <location>
        <begin position="16"/>
        <end position="222"/>
    </location>
</feature>
<evidence type="ECO:0000313" key="4">
    <source>
        <dbReference type="EMBL" id="GGP25299.1"/>
    </source>
</evidence>
<name>A0ABQ2PJ53_9NEIS</name>
<evidence type="ECO:0000256" key="2">
    <source>
        <dbReference type="PROSITE-ProRule" id="PRU01161"/>
    </source>
</evidence>
<keyword evidence="1 2" id="KW-0443">Lipid metabolism</keyword>
<protein>
    <submittedName>
        <fullName evidence="4">Patatin</fullName>
    </submittedName>
</protein>
<dbReference type="InterPro" id="IPR016035">
    <property type="entry name" value="Acyl_Trfase/lysoPLipase"/>
</dbReference>
<dbReference type="InterPro" id="IPR002641">
    <property type="entry name" value="PNPLA_dom"/>
</dbReference>
<organism evidence="4 5">
    <name type="scientific">Silvimonas amylolytica</name>
    <dbReference type="NCBI Taxonomy" id="449663"/>
    <lineage>
        <taxon>Bacteria</taxon>
        <taxon>Pseudomonadati</taxon>
        <taxon>Pseudomonadota</taxon>
        <taxon>Betaproteobacteria</taxon>
        <taxon>Neisseriales</taxon>
        <taxon>Chitinibacteraceae</taxon>
        <taxon>Silvimonas</taxon>
    </lineage>
</organism>
<feature type="short sequence motif" description="GXSXG" evidence="2">
    <location>
        <begin position="48"/>
        <end position="52"/>
    </location>
</feature>
<evidence type="ECO:0000259" key="3">
    <source>
        <dbReference type="PROSITE" id="PS51635"/>
    </source>
</evidence>
<reference evidence="5" key="1">
    <citation type="journal article" date="2019" name="Int. J. Syst. Evol. Microbiol.">
        <title>The Global Catalogue of Microorganisms (GCM) 10K type strain sequencing project: providing services to taxonomists for standard genome sequencing and annotation.</title>
        <authorList>
            <consortium name="The Broad Institute Genomics Platform"/>
            <consortium name="The Broad Institute Genome Sequencing Center for Infectious Disease"/>
            <person name="Wu L."/>
            <person name="Ma J."/>
        </authorList>
    </citation>
    <scope>NUCLEOTIDE SEQUENCE [LARGE SCALE GENOMIC DNA]</scope>
    <source>
        <strain evidence="5">CGMCC 1.8860</strain>
    </source>
</reference>
<dbReference type="Proteomes" id="UP000621859">
    <property type="component" value="Unassembled WGS sequence"/>
</dbReference>
<feature type="active site" description="Proton acceptor" evidence="2">
    <location>
        <position position="209"/>
    </location>
</feature>